<evidence type="ECO:0000256" key="1">
    <source>
        <dbReference type="ARBA" id="ARBA00023239"/>
    </source>
</evidence>
<name>A0A7C5I518_UNCW3</name>
<evidence type="ECO:0000256" key="4">
    <source>
        <dbReference type="RuleBase" id="RU003495"/>
    </source>
</evidence>
<protein>
    <recommendedName>
        <fullName evidence="3">Probable endolytic peptidoglycan transglycosylase RlpA</fullName>
        <ecNumber evidence="3">4.2.2.-</ecNumber>
    </recommendedName>
</protein>
<evidence type="ECO:0000256" key="3">
    <source>
        <dbReference type="HAMAP-Rule" id="MF_02071"/>
    </source>
</evidence>
<reference evidence="6" key="1">
    <citation type="journal article" date="2020" name="mSystems">
        <title>Genome- and Community-Level Interaction Insights into Carbon Utilization and Element Cycling Functions of Hydrothermarchaeota in Hydrothermal Sediment.</title>
        <authorList>
            <person name="Zhou Z."/>
            <person name="Liu Y."/>
            <person name="Xu W."/>
            <person name="Pan J."/>
            <person name="Luo Z.H."/>
            <person name="Li M."/>
        </authorList>
    </citation>
    <scope>NUCLEOTIDE SEQUENCE [LARGE SCALE GENOMIC DNA]</scope>
    <source>
        <strain evidence="6">HyVt-94</strain>
    </source>
</reference>
<keyword evidence="2 3" id="KW-0961">Cell wall biogenesis/degradation</keyword>
<dbReference type="InterPro" id="IPR012997">
    <property type="entry name" value="RplA"/>
</dbReference>
<keyword evidence="1 3" id="KW-0456">Lyase</keyword>
<dbReference type="Gene3D" id="2.40.40.10">
    <property type="entry name" value="RlpA-like domain"/>
    <property type="match status" value="1"/>
</dbReference>
<dbReference type="InterPro" id="IPR036908">
    <property type="entry name" value="RlpA-like_sf"/>
</dbReference>
<evidence type="ECO:0000256" key="2">
    <source>
        <dbReference type="ARBA" id="ARBA00023316"/>
    </source>
</evidence>
<feature type="signal peptide" evidence="3">
    <location>
        <begin position="1"/>
        <end position="21"/>
    </location>
</feature>
<gene>
    <name evidence="3" type="primary">rlpA</name>
    <name evidence="6" type="ORF">ENL41_03140</name>
</gene>
<feature type="chain" id="PRO_5028541806" description="Probable endolytic peptidoglycan transglycosylase RlpA" evidence="3">
    <location>
        <begin position="22"/>
        <end position="127"/>
    </location>
</feature>
<dbReference type="NCBIfam" id="TIGR00413">
    <property type="entry name" value="rlpA"/>
    <property type="match status" value="1"/>
</dbReference>
<proteinExistence type="inferred from homology"/>
<dbReference type="HAMAP" id="MF_02071">
    <property type="entry name" value="RlpA"/>
    <property type="match status" value="1"/>
</dbReference>
<dbReference type="EC" id="4.2.2.-" evidence="3"/>
<evidence type="ECO:0000313" key="6">
    <source>
        <dbReference type="EMBL" id="HHF58401.1"/>
    </source>
</evidence>
<comment type="caution">
    <text evidence="6">The sequence shown here is derived from an EMBL/GenBank/DDBJ whole genome shotgun (WGS) entry which is preliminary data.</text>
</comment>
<dbReference type="InterPro" id="IPR034718">
    <property type="entry name" value="RlpA"/>
</dbReference>
<dbReference type="CDD" id="cd22268">
    <property type="entry name" value="DPBB_RlpA-like"/>
    <property type="match status" value="1"/>
</dbReference>
<dbReference type="Pfam" id="PF03330">
    <property type="entry name" value="DPBB_1"/>
    <property type="match status" value="1"/>
</dbReference>
<evidence type="ECO:0000259" key="5">
    <source>
        <dbReference type="Pfam" id="PF03330"/>
    </source>
</evidence>
<dbReference type="PANTHER" id="PTHR34183">
    <property type="entry name" value="ENDOLYTIC PEPTIDOGLYCAN TRANSGLYCOSYLASE RLPA"/>
    <property type="match status" value="1"/>
</dbReference>
<dbReference type="GO" id="GO:0071555">
    <property type="term" value="P:cell wall organization"/>
    <property type="evidence" value="ECO:0007669"/>
    <property type="project" value="UniProtKB-KW"/>
</dbReference>
<dbReference type="Proteomes" id="UP000886014">
    <property type="component" value="Unassembled WGS sequence"/>
</dbReference>
<feature type="domain" description="RlpA-like protein double-psi beta-barrel" evidence="5">
    <location>
        <begin position="32"/>
        <end position="119"/>
    </location>
</feature>
<dbReference type="SUPFAM" id="SSF50685">
    <property type="entry name" value="Barwin-like endoglucanases"/>
    <property type="match status" value="1"/>
</dbReference>
<accession>A0A7C5I518</accession>
<dbReference type="GO" id="GO:0000270">
    <property type="term" value="P:peptidoglycan metabolic process"/>
    <property type="evidence" value="ECO:0007669"/>
    <property type="project" value="UniProtKB-UniRule"/>
</dbReference>
<dbReference type="EMBL" id="DRTV01000221">
    <property type="protein sequence ID" value="HHF58401.1"/>
    <property type="molecule type" value="Genomic_DNA"/>
</dbReference>
<comment type="function">
    <text evidence="3">Lytic transglycosylase with a strong preference for naked glycan strands that lack stem peptides.</text>
</comment>
<keyword evidence="3" id="KW-0732">Signal</keyword>
<dbReference type="PANTHER" id="PTHR34183:SF1">
    <property type="entry name" value="ENDOLYTIC PEPTIDOGLYCAN TRANSGLYCOSYLASE RLPA"/>
    <property type="match status" value="1"/>
</dbReference>
<sequence length="127" mass="14518" precursor="true">MKCRYLIVFLLLPLIFNSNCASYKYEGTWIEVGLASYYGKKFHGKKTASGEVFNMYKLTAAHRKLPFGTYVKVTNLENGRSVIVRINDRGPFKKNRITDLSYEAAKRLGIISKGVAHVKLEVIKWPQ</sequence>
<dbReference type="AlphaFoldDB" id="A0A7C5I518"/>
<dbReference type="GO" id="GO:0008932">
    <property type="term" value="F:lytic endotransglycosylase activity"/>
    <property type="evidence" value="ECO:0007669"/>
    <property type="project" value="UniProtKB-UniRule"/>
</dbReference>
<comment type="similarity">
    <text evidence="3 4">Belongs to the RlpA family.</text>
</comment>
<organism evidence="6">
    <name type="scientific">candidate division WOR-3 bacterium</name>
    <dbReference type="NCBI Taxonomy" id="2052148"/>
    <lineage>
        <taxon>Bacteria</taxon>
        <taxon>Bacteria division WOR-3</taxon>
    </lineage>
</organism>
<dbReference type="InterPro" id="IPR009009">
    <property type="entry name" value="RlpA-like_DPBB"/>
</dbReference>